<gene>
    <name evidence="1" type="ORF">ACFQNJ_01285</name>
</gene>
<name>A0ABW2R3U0_9BURK</name>
<keyword evidence="2" id="KW-1185">Reference proteome</keyword>
<dbReference type="RefSeq" id="WP_382253225.1">
    <property type="nucleotide sequence ID" value="NZ_JBHTBX010000001.1"/>
</dbReference>
<evidence type="ECO:0008006" key="3">
    <source>
        <dbReference type="Google" id="ProtNLM"/>
    </source>
</evidence>
<accession>A0ABW2R3U0</accession>
<organism evidence="1 2">
    <name type="scientific">Hydrogenophaga bisanensis</name>
    <dbReference type="NCBI Taxonomy" id="439611"/>
    <lineage>
        <taxon>Bacteria</taxon>
        <taxon>Pseudomonadati</taxon>
        <taxon>Pseudomonadota</taxon>
        <taxon>Betaproteobacteria</taxon>
        <taxon>Burkholderiales</taxon>
        <taxon>Comamonadaceae</taxon>
        <taxon>Hydrogenophaga</taxon>
    </lineage>
</organism>
<sequence length="409" mass="45286">MSTATRTETTAWAFRTRFRRGAFGWKGTQLAIGRINEALTEIRAVARHDPARAAEGAVLLLEKLSPALCQIDSSSGALGNATYAAVQELAPLISQAPVSTKVRQQWLDRLFEAIQEDDPPSIESLGDHWGDLCATKELASVWADQLLPTLKNVLRERKRGTYAFFSGATLCYSALFKAERHDQILELLDMDPHPIWPYLVWGAKVLASRGQIDKAIAYLRERAGSTTSETSFARFAEEELLKAGRRAAAFNQYALLANQANTHLSTFRALTKKYPELAKDKLLNHLIASTPAEPGKWFATAKTLKLLEQATRLAWASPCDPKTLNRAARDHLKTQPDFAMQCALASLHWMSMGHGYELTGLDVLEAHRYAIEAAAATQQTQQARASIEQVLASDRPMAAWMQRSLGIGR</sequence>
<protein>
    <recommendedName>
        <fullName evidence="3">Tetratricopeptide repeat protein</fullName>
    </recommendedName>
</protein>
<evidence type="ECO:0000313" key="2">
    <source>
        <dbReference type="Proteomes" id="UP001596495"/>
    </source>
</evidence>
<dbReference type="Proteomes" id="UP001596495">
    <property type="component" value="Unassembled WGS sequence"/>
</dbReference>
<evidence type="ECO:0000313" key="1">
    <source>
        <dbReference type="EMBL" id="MFC7433138.1"/>
    </source>
</evidence>
<comment type="caution">
    <text evidence="1">The sequence shown here is derived from an EMBL/GenBank/DDBJ whole genome shotgun (WGS) entry which is preliminary data.</text>
</comment>
<dbReference type="EMBL" id="JBHTBX010000001">
    <property type="protein sequence ID" value="MFC7433138.1"/>
    <property type="molecule type" value="Genomic_DNA"/>
</dbReference>
<proteinExistence type="predicted"/>
<reference evidence="2" key="1">
    <citation type="journal article" date="2019" name="Int. J. Syst. Evol. Microbiol.">
        <title>The Global Catalogue of Microorganisms (GCM) 10K type strain sequencing project: providing services to taxonomists for standard genome sequencing and annotation.</title>
        <authorList>
            <consortium name="The Broad Institute Genomics Platform"/>
            <consortium name="The Broad Institute Genome Sequencing Center for Infectious Disease"/>
            <person name="Wu L."/>
            <person name="Ma J."/>
        </authorList>
    </citation>
    <scope>NUCLEOTIDE SEQUENCE [LARGE SCALE GENOMIC DNA]</scope>
    <source>
        <strain evidence="2">CCUG 54518</strain>
    </source>
</reference>